<feature type="transmembrane region" description="Helical" evidence="1">
    <location>
        <begin position="50"/>
        <end position="69"/>
    </location>
</feature>
<protein>
    <submittedName>
        <fullName evidence="2">Uncharacterized protein</fullName>
    </submittedName>
</protein>
<sequence length="431" mass="49562">MNIDEKLAHLREAMDKSSLKNVTSDEQKISDYVFSKKHKRSSIFSNSKRTLQITTSIIGVLALCILMIYTSMGDNNYFNPSDPGEQPFVDPFVAKEKEKYQVVVVHSTSTEESEWNHLYKKQPIEQYVSNTRVLNKESKKAQSLISRYSNEEEKTRYPVAFVFNSEQMVFKTSEKEQLKTYLTSLHTPPAEKSPLGEYMLAGITLGQPFQKVTDTLGRTADVFKAREDQNQGPVMLFREEGSFAINVTLDNNQHTVNGINVYVDQLKNEEWKKKVPSTKQESIETFGNPKDIKTYKCQDNSTCTIHTYNDMYVRFKANSNDIANIEYLSPERQRQYKQRFLSKEKGKYYVVLIQGEASNAGGSEWDDVIREQLSTKMTGYTSSPGLVGDFDFWFINRYNVKEAPVAVVTDTEGMVFKAHTVEELKEFFEEK</sequence>
<keyword evidence="3" id="KW-1185">Reference proteome</keyword>
<keyword evidence="1" id="KW-0812">Transmembrane</keyword>
<dbReference type="RefSeq" id="WP_036821190.1">
    <property type="nucleotide sequence ID" value="NZ_AVBF01000040.1"/>
</dbReference>
<dbReference type="OrthoDB" id="2691506at2"/>
<organism evidence="2 3">
    <name type="scientific">Pontibacillus yanchengensis Y32</name>
    <dbReference type="NCBI Taxonomy" id="1385514"/>
    <lineage>
        <taxon>Bacteria</taxon>
        <taxon>Bacillati</taxon>
        <taxon>Bacillota</taxon>
        <taxon>Bacilli</taxon>
        <taxon>Bacillales</taxon>
        <taxon>Bacillaceae</taxon>
        <taxon>Pontibacillus</taxon>
    </lineage>
</organism>
<evidence type="ECO:0000256" key="1">
    <source>
        <dbReference type="SAM" id="Phobius"/>
    </source>
</evidence>
<dbReference type="Proteomes" id="UP000030147">
    <property type="component" value="Unassembled WGS sequence"/>
</dbReference>
<dbReference type="eggNOG" id="ENOG5030CFF">
    <property type="taxonomic scope" value="Bacteria"/>
</dbReference>
<evidence type="ECO:0000313" key="3">
    <source>
        <dbReference type="Proteomes" id="UP000030147"/>
    </source>
</evidence>
<keyword evidence="1" id="KW-1133">Transmembrane helix</keyword>
<proteinExistence type="predicted"/>
<evidence type="ECO:0000313" key="2">
    <source>
        <dbReference type="EMBL" id="KGP72028.1"/>
    </source>
</evidence>
<reference evidence="2 3" key="1">
    <citation type="journal article" date="2015" name="Stand. Genomic Sci.">
        <title>High quality draft genome sequence of the moderately halophilic bacterium Pontibacillus yanchengensis Y32(T) and comparison among Pontibacillus genomes.</title>
        <authorList>
            <person name="Huang J."/>
            <person name="Qiao Z.X."/>
            <person name="Tang J.W."/>
            <person name="Wang G."/>
        </authorList>
    </citation>
    <scope>NUCLEOTIDE SEQUENCE [LARGE SCALE GENOMIC DNA]</scope>
    <source>
        <strain evidence="2 3">Y32</strain>
    </source>
</reference>
<dbReference type="EMBL" id="AVBF01000040">
    <property type="protein sequence ID" value="KGP72028.1"/>
    <property type="molecule type" value="Genomic_DNA"/>
</dbReference>
<comment type="caution">
    <text evidence="2">The sequence shown here is derived from an EMBL/GenBank/DDBJ whole genome shotgun (WGS) entry which is preliminary data.</text>
</comment>
<keyword evidence="1" id="KW-0472">Membrane</keyword>
<accession>A0A0A2TC76</accession>
<name>A0A0A2TC76_9BACI</name>
<gene>
    <name evidence="2" type="ORF">N782_14440</name>
</gene>
<dbReference type="AlphaFoldDB" id="A0A0A2TC76"/>